<dbReference type="STRING" id="1447883.A0A2B7X9C5"/>
<reference evidence="10 11" key="1">
    <citation type="submission" date="2017-10" db="EMBL/GenBank/DDBJ databases">
        <title>Comparative genomics in systemic dimorphic fungi from Ajellomycetaceae.</title>
        <authorList>
            <person name="Munoz J.F."/>
            <person name="Mcewen J.G."/>
            <person name="Clay O.K."/>
            <person name="Cuomo C.A."/>
        </authorList>
    </citation>
    <scope>NUCLEOTIDE SEQUENCE [LARGE SCALE GENOMIC DNA]</scope>
    <source>
        <strain evidence="10 11">UAMH7299</strain>
    </source>
</reference>
<dbReference type="Pfam" id="PF04082">
    <property type="entry name" value="Fungal_trans"/>
    <property type="match status" value="1"/>
</dbReference>
<keyword evidence="7" id="KW-0539">Nucleus</keyword>
<dbReference type="InterPro" id="IPR001138">
    <property type="entry name" value="Zn2Cys6_DnaBD"/>
</dbReference>
<dbReference type="SMART" id="SM00066">
    <property type="entry name" value="GAL4"/>
    <property type="match status" value="1"/>
</dbReference>
<evidence type="ECO:0000259" key="9">
    <source>
        <dbReference type="PROSITE" id="PS50048"/>
    </source>
</evidence>
<dbReference type="SMART" id="SM00906">
    <property type="entry name" value="Fungal_trans"/>
    <property type="match status" value="1"/>
</dbReference>
<accession>A0A2B7X9C5</accession>
<keyword evidence="2" id="KW-0479">Metal-binding</keyword>
<feature type="region of interest" description="Disordered" evidence="8">
    <location>
        <begin position="88"/>
        <end position="113"/>
    </location>
</feature>
<evidence type="ECO:0000256" key="6">
    <source>
        <dbReference type="ARBA" id="ARBA00023163"/>
    </source>
</evidence>
<dbReference type="PANTHER" id="PTHR47782">
    <property type="entry name" value="ZN(II)2CYS6 TRANSCRIPTION FACTOR (EUROFUNG)-RELATED"/>
    <property type="match status" value="1"/>
</dbReference>
<keyword evidence="3" id="KW-0862">Zinc</keyword>
<dbReference type="CDD" id="cd12148">
    <property type="entry name" value="fungal_TF_MHR"/>
    <property type="match status" value="1"/>
</dbReference>
<evidence type="ECO:0000256" key="8">
    <source>
        <dbReference type="SAM" id="MobiDB-lite"/>
    </source>
</evidence>
<evidence type="ECO:0000256" key="7">
    <source>
        <dbReference type="ARBA" id="ARBA00023242"/>
    </source>
</evidence>
<evidence type="ECO:0000256" key="5">
    <source>
        <dbReference type="ARBA" id="ARBA00023125"/>
    </source>
</evidence>
<keyword evidence="6" id="KW-0804">Transcription</keyword>
<keyword evidence="4" id="KW-0805">Transcription regulation</keyword>
<dbReference type="CDD" id="cd00067">
    <property type="entry name" value="GAL4"/>
    <property type="match status" value="1"/>
</dbReference>
<name>A0A2B7X9C5_POLH7</name>
<gene>
    <name evidence="10" type="ORF">AJ80_08339</name>
</gene>
<dbReference type="PANTHER" id="PTHR47782:SF2">
    <property type="entry name" value="TRANSCRIPTION FACTOR, PUTATIVE (AFU_ORTHOLOGUE AFUA_4G12570)-RELATED"/>
    <property type="match status" value="1"/>
</dbReference>
<dbReference type="Proteomes" id="UP000224634">
    <property type="component" value="Unassembled WGS sequence"/>
</dbReference>
<dbReference type="AlphaFoldDB" id="A0A2B7X9C5"/>
<organism evidence="10 11">
    <name type="scientific">Polytolypa hystricis (strain UAMH7299)</name>
    <dbReference type="NCBI Taxonomy" id="1447883"/>
    <lineage>
        <taxon>Eukaryota</taxon>
        <taxon>Fungi</taxon>
        <taxon>Dikarya</taxon>
        <taxon>Ascomycota</taxon>
        <taxon>Pezizomycotina</taxon>
        <taxon>Eurotiomycetes</taxon>
        <taxon>Eurotiomycetidae</taxon>
        <taxon>Onygenales</taxon>
        <taxon>Onygenales incertae sedis</taxon>
        <taxon>Polytolypa</taxon>
    </lineage>
</organism>
<dbReference type="GO" id="GO:0006351">
    <property type="term" value="P:DNA-templated transcription"/>
    <property type="evidence" value="ECO:0007669"/>
    <property type="project" value="InterPro"/>
</dbReference>
<dbReference type="PROSITE" id="PS00463">
    <property type="entry name" value="ZN2_CY6_FUNGAL_1"/>
    <property type="match status" value="1"/>
</dbReference>
<dbReference type="EMBL" id="PDNA01000188">
    <property type="protein sequence ID" value="PGH05371.1"/>
    <property type="molecule type" value="Genomic_DNA"/>
</dbReference>
<dbReference type="GO" id="GO:0000981">
    <property type="term" value="F:DNA-binding transcription factor activity, RNA polymerase II-specific"/>
    <property type="evidence" value="ECO:0007669"/>
    <property type="project" value="InterPro"/>
</dbReference>
<dbReference type="GO" id="GO:0043565">
    <property type="term" value="F:sequence-specific DNA binding"/>
    <property type="evidence" value="ECO:0007669"/>
    <property type="project" value="TreeGrafter"/>
</dbReference>
<comment type="subcellular location">
    <subcellularLocation>
        <location evidence="1">Nucleus</location>
    </subcellularLocation>
</comment>
<evidence type="ECO:0000256" key="2">
    <source>
        <dbReference type="ARBA" id="ARBA00022723"/>
    </source>
</evidence>
<dbReference type="InterPro" id="IPR052202">
    <property type="entry name" value="Yeast_MetPath_Reg"/>
</dbReference>
<proteinExistence type="predicted"/>
<dbReference type="SUPFAM" id="SSF57701">
    <property type="entry name" value="Zn2/Cys6 DNA-binding domain"/>
    <property type="match status" value="1"/>
</dbReference>
<evidence type="ECO:0000256" key="3">
    <source>
        <dbReference type="ARBA" id="ARBA00022833"/>
    </source>
</evidence>
<keyword evidence="11" id="KW-1185">Reference proteome</keyword>
<dbReference type="OrthoDB" id="5319458at2759"/>
<dbReference type="GO" id="GO:0005634">
    <property type="term" value="C:nucleus"/>
    <property type="evidence" value="ECO:0007669"/>
    <property type="project" value="UniProtKB-SubCell"/>
</dbReference>
<dbReference type="Pfam" id="PF00172">
    <property type="entry name" value="Zn_clus"/>
    <property type="match status" value="1"/>
</dbReference>
<comment type="caution">
    <text evidence="10">The sequence shown here is derived from an EMBL/GenBank/DDBJ whole genome shotgun (WGS) entry which is preliminary data.</text>
</comment>
<feature type="domain" description="Zn(2)-C6 fungal-type" evidence="9">
    <location>
        <begin position="21"/>
        <end position="51"/>
    </location>
</feature>
<evidence type="ECO:0000256" key="1">
    <source>
        <dbReference type="ARBA" id="ARBA00004123"/>
    </source>
</evidence>
<evidence type="ECO:0000256" key="4">
    <source>
        <dbReference type="ARBA" id="ARBA00023015"/>
    </source>
</evidence>
<sequence>MTSVSYSLDTPLLKVSRPVAACSRCRTAKIKCDGKLPACSACERAGKTSNCGGATDEFARGKERSYVASLEAQCERLEKRIEEAKKQRQNAYLTDSSPTVQEPASASTIGLGGKGHQMESSNIDDLVGDFGFLSLNATSRDFYGITSSTSFAGLLITMAIAKPVPNLNADNVLPARAQASTLVQRYFDNIYVLMPFFSETNFWSSMDAVYQDDGRFATSFDRWIVHLVLAVASASDSRVRNDGSSEDAIRYVSAALRYAEDVLHPGSIAGIQAILLLLQYSMLDPEYFRVWYSIGIAARVASDLGLHQEQPGSHYDKPTLELRRKVLHCIYLLDRYVSIAFGRAFSFSDDSVNVPYPTMIKSRRHDQPFLQSIEPAMHLLQIRNIQSQAYQGMFFNGRTPSPDALTTAWNYCEDAQNWFNNPPKDSPTYFHTLYRLELLYTFVLLLSPSNRAPTTCEINHILLFEYSLDFVSQMYHIITSSWPLFFTYVDIQRLYMVLTKFFYVIQQYHEDILLDSISDPPALPSGLQSRSFLEVRDRRDYGRRASTCLYNAEYILEYAYTRWNVRVLLDNFNRESASVRTLLSKYENASTQAPPLTIPGNLYWDPAQQVYLPPKQSC</sequence>
<dbReference type="Gene3D" id="4.10.240.10">
    <property type="entry name" value="Zn(2)-C6 fungal-type DNA-binding domain"/>
    <property type="match status" value="1"/>
</dbReference>
<evidence type="ECO:0000313" key="11">
    <source>
        <dbReference type="Proteomes" id="UP000224634"/>
    </source>
</evidence>
<dbReference type="InterPro" id="IPR007219">
    <property type="entry name" value="XnlR_reg_dom"/>
</dbReference>
<dbReference type="GO" id="GO:0008270">
    <property type="term" value="F:zinc ion binding"/>
    <property type="evidence" value="ECO:0007669"/>
    <property type="project" value="InterPro"/>
</dbReference>
<dbReference type="InterPro" id="IPR036864">
    <property type="entry name" value="Zn2-C6_fun-type_DNA-bd_sf"/>
</dbReference>
<evidence type="ECO:0000313" key="10">
    <source>
        <dbReference type="EMBL" id="PGH05371.1"/>
    </source>
</evidence>
<protein>
    <recommendedName>
        <fullName evidence="9">Zn(2)-C6 fungal-type domain-containing protein</fullName>
    </recommendedName>
</protein>
<keyword evidence="5" id="KW-0238">DNA-binding</keyword>
<feature type="compositionally biased region" description="Polar residues" evidence="8">
    <location>
        <begin position="89"/>
        <end position="108"/>
    </location>
</feature>
<dbReference type="GO" id="GO:0045944">
    <property type="term" value="P:positive regulation of transcription by RNA polymerase II"/>
    <property type="evidence" value="ECO:0007669"/>
    <property type="project" value="TreeGrafter"/>
</dbReference>
<dbReference type="PROSITE" id="PS50048">
    <property type="entry name" value="ZN2_CY6_FUNGAL_2"/>
    <property type="match status" value="1"/>
</dbReference>